<dbReference type="Gene3D" id="3.90.550.10">
    <property type="entry name" value="Spore Coat Polysaccharide Biosynthesis Protein SpsA, Chain A"/>
    <property type="match status" value="1"/>
</dbReference>
<dbReference type="GO" id="GO:0008757">
    <property type="term" value="F:S-adenosylmethionine-dependent methyltransferase activity"/>
    <property type="evidence" value="ECO:0007669"/>
    <property type="project" value="InterPro"/>
</dbReference>
<dbReference type="GO" id="GO:0032259">
    <property type="term" value="P:methylation"/>
    <property type="evidence" value="ECO:0007669"/>
    <property type="project" value="UniProtKB-KW"/>
</dbReference>
<dbReference type="InterPro" id="IPR001173">
    <property type="entry name" value="Glyco_trans_2-like"/>
</dbReference>
<dbReference type="SUPFAM" id="SSF53448">
    <property type="entry name" value="Nucleotide-diphospho-sugar transferases"/>
    <property type="match status" value="1"/>
</dbReference>
<dbReference type="PANTHER" id="PTHR43179:SF12">
    <property type="entry name" value="GALACTOFURANOSYLTRANSFERASE GLFT2"/>
    <property type="match status" value="1"/>
</dbReference>
<dbReference type="AlphaFoldDB" id="A0A931LVX8"/>
<dbReference type="InterPro" id="IPR029063">
    <property type="entry name" value="SAM-dependent_MTases_sf"/>
</dbReference>
<evidence type="ECO:0000256" key="4">
    <source>
        <dbReference type="ARBA" id="ARBA00022679"/>
    </source>
</evidence>
<reference evidence="6" key="1">
    <citation type="submission" date="2020-07" db="EMBL/GenBank/DDBJ databases">
        <title>Huge and variable diversity of episymbiotic CPR bacteria and DPANN archaea in groundwater ecosystems.</title>
        <authorList>
            <person name="He C.Y."/>
            <person name="Keren R."/>
            <person name="Whittaker M."/>
            <person name="Farag I.F."/>
            <person name="Doudna J."/>
            <person name="Cate J.H.D."/>
            <person name="Banfield J.F."/>
        </authorList>
    </citation>
    <scope>NUCLEOTIDE SEQUENCE</scope>
    <source>
        <strain evidence="6">NC_groundwater_17_Pr7_B-0.1um_64_12</strain>
    </source>
</reference>
<evidence type="ECO:0000256" key="3">
    <source>
        <dbReference type="ARBA" id="ARBA00022676"/>
    </source>
</evidence>
<evidence type="ECO:0000313" key="6">
    <source>
        <dbReference type="EMBL" id="MBI1756682.1"/>
    </source>
</evidence>
<evidence type="ECO:0000313" key="7">
    <source>
        <dbReference type="Proteomes" id="UP000727962"/>
    </source>
</evidence>
<accession>A0A931LVX8</accession>
<dbReference type="PANTHER" id="PTHR43179">
    <property type="entry name" value="RHAMNOSYLTRANSFERASE WBBL"/>
    <property type="match status" value="1"/>
</dbReference>
<dbReference type="InterPro" id="IPR029044">
    <property type="entry name" value="Nucleotide-diphossugar_trans"/>
</dbReference>
<dbReference type="GO" id="GO:0016757">
    <property type="term" value="F:glycosyltransferase activity"/>
    <property type="evidence" value="ECO:0007669"/>
    <property type="project" value="UniProtKB-KW"/>
</dbReference>
<feature type="domain" description="Glycosyltransferase 2-like" evidence="5">
    <location>
        <begin position="227"/>
        <end position="325"/>
    </location>
</feature>
<protein>
    <submittedName>
        <fullName evidence="6">Methyltransferase domain-containing protein</fullName>
    </submittedName>
</protein>
<keyword evidence="6" id="KW-0489">Methyltransferase</keyword>
<keyword evidence="3" id="KW-0328">Glycosyltransferase</keyword>
<organism evidence="6 7">
    <name type="scientific">Fimbriimonas ginsengisoli</name>
    <dbReference type="NCBI Taxonomy" id="1005039"/>
    <lineage>
        <taxon>Bacteria</taxon>
        <taxon>Bacillati</taxon>
        <taxon>Armatimonadota</taxon>
        <taxon>Fimbriimonadia</taxon>
        <taxon>Fimbriimonadales</taxon>
        <taxon>Fimbriimonadaceae</taxon>
        <taxon>Fimbriimonas</taxon>
    </lineage>
</organism>
<dbReference type="Proteomes" id="UP000727962">
    <property type="component" value="Unassembled WGS sequence"/>
</dbReference>
<comment type="pathway">
    <text evidence="1">Cell wall biogenesis; cell wall polysaccharide biosynthesis.</text>
</comment>
<gene>
    <name evidence="6" type="ORF">HYR64_06195</name>
</gene>
<name>A0A931LVX8_FIMGI</name>
<dbReference type="SUPFAM" id="SSF53335">
    <property type="entry name" value="S-adenosyl-L-methionine-dependent methyltransferases"/>
    <property type="match status" value="1"/>
</dbReference>
<dbReference type="Pfam" id="PF13489">
    <property type="entry name" value="Methyltransf_23"/>
    <property type="match status" value="1"/>
</dbReference>
<comment type="caution">
    <text evidence="6">The sequence shown here is derived from an EMBL/GenBank/DDBJ whole genome shotgun (WGS) entry which is preliminary data.</text>
</comment>
<dbReference type="Gene3D" id="3.40.50.150">
    <property type="entry name" value="Vaccinia Virus protein VP39"/>
    <property type="match status" value="1"/>
</dbReference>
<keyword evidence="4" id="KW-0808">Transferase</keyword>
<evidence type="ECO:0000256" key="2">
    <source>
        <dbReference type="ARBA" id="ARBA00006739"/>
    </source>
</evidence>
<evidence type="ECO:0000256" key="1">
    <source>
        <dbReference type="ARBA" id="ARBA00004776"/>
    </source>
</evidence>
<dbReference type="Pfam" id="PF00535">
    <property type="entry name" value="Glycos_transf_2"/>
    <property type="match status" value="1"/>
</dbReference>
<evidence type="ECO:0000259" key="5">
    <source>
        <dbReference type="Pfam" id="PF00535"/>
    </source>
</evidence>
<dbReference type="EMBL" id="JACOSL010000038">
    <property type="protein sequence ID" value="MBI1756682.1"/>
    <property type="molecule type" value="Genomic_DNA"/>
</dbReference>
<sequence>MSNSQPPALAWTGERMIPGQSDPATEMFHWQRYLFFRPWYEGRRLIDAASGEGYGAAYAAAFARNVRGFDVSEEAIAHASATYGHVEFVQADVCEADYSQADLVVSFETIEHLEDPLSFLRALNSCPGAIVISTPNRETHSPGAKKGDKPANEFHTVEWTPQEFARLVRKEFGDRTVRFLSQAARWPGTITEGLRDDAMYTLAVIDGPDLPVWPRLGLAMPTRHAERAVNAVTNLSKYYPGDIEFAVVANGCAPEHLQKLREAEREAPHLIHVVESETNLGYAVGANLGLDFLWQEAWFDLFGVVNDDVYPAVDCLPQMVEAYRELVALERKPGVLGPVSNCVNGAQQVDIGIYTDIQSMQTSAAAYHRQHHSSVTETDQVRGLLLLITPECLSAVGGFDPRFGLGNVEDDDHNLRCRLAGFSLWIVDGAFLHHTGSATFKDLGLDYQLSIARNGQLFAEKWRLGVLADWSELRRAPKGVKLFVPLTARAEASGFELVVNGETVDLVHQASDLEFTAWLVEQLRGKPRTERVPVIEAFARKLAA</sequence>
<comment type="similarity">
    <text evidence="2">Belongs to the glycosyltransferase 2 family.</text>
</comment>
<proteinExistence type="inferred from homology"/>